<proteinExistence type="inferred from homology"/>
<dbReference type="SUPFAM" id="SSF46785">
    <property type="entry name" value="Winged helix' DNA-binding domain"/>
    <property type="match status" value="1"/>
</dbReference>
<dbReference type="PRINTS" id="PR00039">
    <property type="entry name" value="HTHLYSR"/>
</dbReference>
<keyword evidence="3" id="KW-0238">DNA-binding</keyword>
<evidence type="ECO:0000256" key="3">
    <source>
        <dbReference type="ARBA" id="ARBA00023125"/>
    </source>
</evidence>
<dbReference type="CDD" id="cd08422">
    <property type="entry name" value="PBP2_CrgA_like"/>
    <property type="match status" value="1"/>
</dbReference>
<dbReference type="Proteomes" id="UP001430614">
    <property type="component" value="Unassembled WGS sequence"/>
</dbReference>
<dbReference type="RefSeq" id="WP_230563479.1">
    <property type="nucleotide sequence ID" value="NZ_JAJITC010000013.1"/>
</dbReference>
<dbReference type="PROSITE" id="PS50931">
    <property type="entry name" value="HTH_LYSR"/>
    <property type="match status" value="1"/>
</dbReference>
<feature type="domain" description="HTH lysR-type" evidence="6">
    <location>
        <begin position="24"/>
        <end position="81"/>
    </location>
</feature>
<keyword evidence="2" id="KW-0805">Transcription regulation</keyword>
<comment type="similarity">
    <text evidence="1">Belongs to the LysR transcriptional regulatory family.</text>
</comment>
<dbReference type="Gene3D" id="3.40.190.290">
    <property type="match status" value="1"/>
</dbReference>
<dbReference type="PANTHER" id="PTHR30537">
    <property type="entry name" value="HTH-TYPE TRANSCRIPTIONAL REGULATOR"/>
    <property type="match status" value="1"/>
</dbReference>
<dbReference type="Pfam" id="PF03466">
    <property type="entry name" value="LysR_substrate"/>
    <property type="match status" value="1"/>
</dbReference>
<keyword evidence="8" id="KW-1185">Reference proteome</keyword>
<name>A0ABS8KIP7_9BURK</name>
<evidence type="ECO:0000313" key="7">
    <source>
        <dbReference type="EMBL" id="MCC8404632.1"/>
    </source>
</evidence>
<dbReference type="PANTHER" id="PTHR30537:SF5">
    <property type="entry name" value="HTH-TYPE TRANSCRIPTIONAL ACTIVATOR TTDR-RELATED"/>
    <property type="match status" value="1"/>
</dbReference>
<evidence type="ECO:0000256" key="2">
    <source>
        <dbReference type="ARBA" id="ARBA00023015"/>
    </source>
</evidence>
<sequence>MKNGTTVTARADGVKQRHRQFDNLLLGSIELFCLAAEAGSFTAAAHIAGVTPAAVSRSISRLEKRLGVRLFVRSTRNVRLSEGGRVYFDECRTALNQLIDAERKVAGEQEQPSGTIRVSVSTTYGHYRLLPLLPVFRAAYPKIQVNLHVSNRNIDFHEENFDVAIRFRAQSDSMMISRHLEDAALVVIASPDYLRRAGLPRTLADLALHDCIQFDLPSSGRPIPWLFNEAGQPKEIFSTGNYHCADDILAGVTLAKAGAGLFQTYQFIVEKDLAEGKLVEVLHAFGGRSRPVSLIYPHSRLLPSRVRAFVDFLTKEARPIRTPTTKASRERRKGVPTSK</sequence>
<gene>
    <name evidence="7" type="ORF">LJ655_22580</name>
</gene>
<evidence type="ECO:0000256" key="4">
    <source>
        <dbReference type="ARBA" id="ARBA00023163"/>
    </source>
</evidence>
<evidence type="ECO:0000256" key="1">
    <source>
        <dbReference type="ARBA" id="ARBA00009437"/>
    </source>
</evidence>
<dbReference type="InterPro" id="IPR005119">
    <property type="entry name" value="LysR_subst-bd"/>
</dbReference>
<evidence type="ECO:0000313" key="8">
    <source>
        <dbReference type="Proteomes" id="UP001430614"/>
    </source>
</evidence>
<dbReference type="InterPro" id="IPR036390">
    <property type="entry name" value="WH_DNA-bd_sf"/>
</dbReference>
<feature type="region of interest" description="Disordered" evidence="5">
    <location>
        <begin position="320"/>
        <end position="339"/>
    </location>
</feature>
<evidence type="ECO:0000259" key="6">
    <source>
        <dbReference type="PROSITE" id="PS50931"/>
    </source>
</evidence>
<dbReference type="SUPFAM" id="SSF53850">
    <property type="entry name" value="Periplasmic binding protein-like II"/>
    <property type="match status" value="1"/>
</dbReference>
<dbReference type="EMBL" id="JAJITC010000013">
    <property type="protein sequence ID" value="MCC8404632.1"/>
    <property type="molecule type" value="Genomic_DNA"/>
</dbReference>
<dbReference type="Pfam" id="PF00126">
    <property type="entry name" value="HTH_1"/>
    <property type="match status" value="1"/>
</dbReference>
<reference evidence="7 8" key="1">
    <citation type="submission" date="2021-11" db="EMBL/GenBank/DDBJ databases">
        <authorList>
            <person name="Oh E.-T."/>
            <person name="Kim S.-B."/>
        </authorList>
    </citation>
    <scope>NUCLEOTIDE SEQUENCE [LARGE SCALE GENOMIC DNA]</scope>
    <source>
        <strain evidence="7 8">MMS20-SJTN17</strain>
    </source>
</reference>
<feature type="compositionally biased region" description="Basic residues" evidence="5">
    <location>
        <begin position="329"/>
        <end position="339"/>
    </location>
</feature>
<comment type="caution">
    <text evidence="7">The sequence shown here is derived from an EMBL/GenBank/DDBJ whole genome shotgun (WGS) entry which is preliminary data.</text>
</comment>
<evidence type="ECO:0000256" key="5">
    <source>
        <dbReference type="SAM" id="MobiDB-lite"/>
    </source>
</evidence>
<dbReference type="InterPro" id="IPR058163">
    <property type="entry name" value="LysR-type_TF_proteobact-type"/>
</dbReference>
<accession>A0ABS8KIP7</accession>
<protein>
    <submittedName>
        <fullName evidence="7">LysR family transcriptional regulator</fullName>
    </submittedName>
</protein>
<dbReference type="InterPro" id="IPR000847">
    <property type="entry name" value="LysR_HTH_N"/>
</dbReference>
<dbReference type="Gene3D" id="1.10.10.10">
    <property type="entry name" value="Winged helix-like DNA-binding domain superfamily/Winged helix DNA-binding domain"/>
    <property type="match status" value="1"/>
</dbReference>
<keyword evidence="4" id="KW-0804">Transcription</keyword>
<organism evidence="7 8">
    <name type="scientific">Paraburkholderia translucens</name>
    <dbReference type="NCBI Taxonomy" id="2886945"/>
    <lineage>
        <taxon>Bacteria</taxon>
        <taxon>Pseudomonadati</taxon>
        <taxon>Pseudomonadota</taxon>
        <taxon>Betaproteobacteria</taxon>
        <taxon>Burkholderiales</taxon>
        <taxon>Burkholderiaceae</taxon>
        <taxon>Paraburkholderia</taxon>
    </lineage>
</organism>
<dbReference type="InterPro" id="IPR036388">
    <property type="entry name" value="WH-like_DNA-bd_sf"/>
</dbReference>